<sequence>MNLTGGYIFLVLAIILGISSNGFLKATEGFTNIYPTIFCIITIVACIFCLSKAMTIIPVGFTYATYGGLTITAVTIFGVVKYNQTPNLYAVLGISLIIIGVILLNTMGKTN</sequence>
<dbReference type="HOGENOM" id="CLU_133067_0_1_5"/>
<keyword evidence="5 9" id="KW-1133">Transmembrane helix</keyword>
<dbReference type="GO" id="GO:0031460">
    <property type="term" value="P:glycine betaine transport"/>
    <property type="evidence" value="ECO:0007669"/>
    <property type="project" value="TreeGrafter"/>
</dbReference>
<comment type="caution">
    <text evidence="10">The sequence shown here is derived from an EMBL/GenBank/DDBJ whole genome shotgun (WGS) entry which is preliminary data.</text>
</comment>
<feature type="transmembrane region" description="Helical" evidence="9">
    <location>
        <begin position="6"/>
        <end position="24"/>
    </location>
</feature>
<keyword evidence="2" id="KW-0813">Transport</keyword>
<dbReference type="Gene3D" id="1.10.3730.20">
    <property type="match status" value="1"/>
</dbReference>
<keyword evidence="6 9" id="KW-0472">Membrane</keyword>
<dbReference type="RefSeq" id="WP_006997129.1">
    <property type="nucleotide sequence ID" value="NZ_CH724130.1"/>
</dbReference>
<dbReference type="GO" id="GO:0015199">
    <property type="term" value="F:amino-acid betaine transmembrane transporter activity"/>
    <property type="evidence" value="ECO:0007669"/>
    <property type="project" value="TreeGrafter"/>
</dbReference>
<dbReference type="Pfam" id="PF00893">
    <property type="entry name" value="Multi_Drug_Res"/>
    <property type="match status" value="1"/>
</dbReference>
<gene>
    <name evidence="10" type="ORF">PU1002_02456</name>
</gene>
<keyword evidence="4 8" id="KW-0812">Transmembrane</keyword>
<dbReference type="GO" id="GO:0005886">
    <property type="term" value="C:plasma membrane"/>
    <property type="evidence" value="ECO:0007669"/>
    <property type="project" value="UniProtKB-SubCell"/>
</dbReference>
<dbReference type="EMBL" id="AAPV01000001">
    <property type="protein sequence ID" value="EAS84542.1"/>
    <property type="molecule type" value="Genomic_DNA"/>
</dbReference>
<dbReference type="PANTHER" id="PTHR30561:SF1">
    <property type="entry name" value="MULTIDRUG TRANSPORTER EMRE"/>
    <property type="match status" value="1"/>
</dbReference>
<dbReference type="GO" id="GO:0015297">
    <property type="term" value="F:antiporter activity"/>
    <property type="evidence" value="ECO:0007669"/>
    <property type="project" value="TreeGrafter"/>
</dbReference>
<dbReference type="PANTHER" id="PTHR30561">
    <property type="entry name" value="SMR FAMILY PROTON-DEPENDENT DRUG EFFLUX TRANSPORTER SUGE"/>
    <property type="match status" value="1"/>
</dbReference>
<dbReference type="AlphaFoldDB" id="Q1V2I6"/>
<evidence type="ECO:0000256" key="3">
    <source>
        <dbReference type="ARBA" id="ARBA00022475"/>
    </source>
</evidence>
<protein>
    <submittedName>
        <fullName evidence="10">Quaternary ammonium compound-resistance protein qacH</fullName>
    </submittedName>
</protein>
<evidence type="ECO:0000313" key="11">
    <source>
        <dbReference type="Proteomes" id="UP000005306"/>
    </source>
</evidence>
<organism evidence="10 11">
    <name type="scientific">Pelagibacter ubique (strain HTCC1002)</name>
    <dbReference type="NCBI Taxonomy" id="314261"/>
    <lineage>
        <taxon>Bacteria</taxon>
        <taxon>Pseudomonadati</taxon>
        <taxon>Pseudomonadota</taxon>
        <taxon>Alphaproteobacteria</taxon>
        <taxon>Candidatus Pelagibacterales</taxon>
        <taxon>Candidatus Pelagibacteraceae</taxon>
        <taxon>Candidatus Pelagibacter</taxon>
    </lineage>
</organism>
<comment type="subcellular location">
    <subcellularLocation>
        <location evidence="1 8">Cell membrane</location>
        <topology evidence="1 8">Multi-pass membrane protein</topology>
    </subcellularLocation>
</comment>
<evidence type="ECO:0000256" key="6">
    <source>
        <dbReference type="ARBA" id="ARBA00023136"/>
    </source>
</evidence>
<feature type="transmembrane region" description="Helical" evidence="9">
    <location>
        <begin position="63"/>
        <end position="80"/>
    </location>
</feature>
<evidence type="ECO:0000256" key="8">
    <source>
        <dbReference type="RuleBase" id="RU003942"/>
    </source>
</evidence>
<evidence type="ECO:0000256" key="2">
    <source>
        <dbReference type="ARBA" id="ARBA00022448"/>
    </source>
</evidence>
<evidence type="ECO:0000256" key="9">
    <source>
        <dbReference type="SAM" id="Phobius"/>
    </source>
</evidence>
<dbReference type="InterPro" id="IPR000390">
    <property type="entry name" value="Small_drug/metabolite_transptr"/>
</dbReference>
<evidence type="ECO:0000256" key="4">
    <source>
        <dbReference type="ARBA" id="ARBA00022692"/>
    </source>
</evidence>
<evidence type="ECO:0000313" key="10">
    <source>
        <dbReference type="EMBL" id="EAS84542.1"/>
    </source>
</evidence>
<dbReference type="SUPFAM" id="SSF103481">
    <property type="entry name" value="Multidrug resistance efflux transporter EmrE"/>
    <property type="match status" value="1"/>
</dbReference>
<dbReference type="GO" id="GO:0015220">
    <property type="term" value="F:choline transmembrane transporter activity"/>
    <property type="evidence" value="ECO:0007669"/>
    <property type="project" value="TreeGrafter"/>
</dbReference>
<evidence type="ECO:0000256" key="1">
    <source>
        <dbReference type="ARBA" id="ARBA00004651"/>
    </source>
</evidence>
<accession>Q1V2I6</accession>
<keyword evidence="3" id="KW-1003">Cell membrane</keyword>
<comment type="similarity">
    <text evidence="7 8">Belongs to the drug/metabolite transporter (DMT) superfamily. Small multidrug resistance (SMR) (TC 2.A.7.1) family.</text>
</comment>
<evidence type="ECO:0000256" key="7">
    <source>
        <dbReference type="ARBA" id="ARBA00038032"/>
    </source>
</evidence>
<reference evidence="10 11" key="1">
    <citation type="submission" date="2006-04" db="EMBL/GenBank/DDBJ databases">
        <authorList>
            <person name="Giovannoni S.J."/>
            <person name="Cho J.-C."/>
            <person name="Ferriera S."/>
            <person name="Johnson J."/>
            <person name="Kravitz S."/>
            <person name="Halpern A."/>
            <person name="Remington K."/>
            <person name="Beeson K."/>
            <person name="Tran B."/>
            <person name="Rogers Y.-H."/>
            <person name="Friedman R."/>
            <person name="Venter J.C."/>
        </authorList>
    </citation>
    <scope>NUCLEOTIDE SEQUENCE [LARGE SCALE GENOMIC DNA]</scope>
    <source>
        <strain evidence="10 11">HTCC1002</strain>
    </source>
</reference>
<dbReference type="InterPro" id="IPR045324">
    <property type="entry name" value="Small_multidrug_res"/>
</dbReference>
<feature type="transmembrane region" description="Helical" evidence="9">
    <location>
        <begin position="87"/>
        <end position="108"/>
    </location>
</feature>
<dbReference type="Proteomes" id="UP000005306">
    <property type="component" value="Unassembled WGS sequence"/>
</dbReference>
<feature type="transmembrane region" description="Helical" evidence="9">
    <location>
        <begin position="36"/>
        <end position="57"/>
    </location>
</feature>
<dbReference type="InterPro" id="IPR037185">
    <property type="entry name" value="EmrE-like"/>
</dbReference>
<evidence type="ECO:0000256" key="5">
    <source>
        <dbReference type="ARBA" id="ARBA00022989"/>
    </source>
</evidence>
<proteinExistence type="inferred from homology"/>
<name>Q1V2I6_PELU1</name>